<evidence type="ECO:0000313" key="9">
    <source>
        <dbReference type="Proteomes" id="UP000031668"/>
    </source>
</evidence>
<dbReference type="AlphaFoldDB" id="A0A0C2JGF7"/>
<gene>
    <name evidence="8" type="ORF">RF11_06751</name>
</gene>
<organism evidence="8 9">
    <name type="scientific">Thelohanellus kitauei</name>
    <name type="common">Myxosporean</name>
    <dbReference type="NCBI Taxonomy" id="669202"/>
    <lineage>
        <taxon>Eukaryota</taxon>
        <taxon>Metazoa</taxon>
        <taxon>Cnidaria</taxon>
        <taxon>Myxozoa</taxon>
        <taxon>Myxosporea</taxon>
        <taxon>Bivalvulida</taxon>
        <taxon>Platysporina</taxon>
        <taxon>Myxobolidae</taxon>
        <taxon>Thelohanellus</taxon>
    </lineage>
</organism>
<reference evidence="8 9" key="1">
    <citation type="journal article" date="2014" name="Genome Biol. Evol.">
        <title>The genome of the myxosporean Thelohanellus kitauei shows adaptations to nutrient acquisition within its fish host.</title>
        <authorList>
            <person name="Yang Y."/>
            <person name="Xiong J."/>
            <person name="Zhou Z."/>
            <person name="Huo F."/>
            <person name="Miao W."/>
            <person name="Ran C."/>
            <person name="Liu Y."/>
            <person name="Zhang J."/>
            <person name="Feng J."/>
            <person name="Wang M."/>
            <person name="Wang M."/>
            <person name="Wang L."/>
            <person name="Yao B."/>
        </authorList>
    </citation>
    <scope>NUCLEOTIDE SEQUENCE [LARGE SCALE GENOMIC DNA]</scope>
    <source>
        <strain evidence="8">Wuqing</strain>
    </source>
</reference>
<dbReference type="GO" id="GO:0051645">
    <property type="term" value="P:Golgi localization"/>
    <property type="evidence" value="ECO:0007669"/>
    <property type="project" value="TreeGrafter"/>
</dbReference>
<dbReference type="InterPro" id="IPR027059">
    <property type="entry name" value="Coatomer_dsu"/>
</dbReference>
<evidence type="ECO:0000256" key="1">
    <source>
        <dbReference type="ARBA" id="ARBA00010516"/>
    </source>
</evidence>
<dbReference type="PANTHER" id="PTHR10121">
    <property type="entry name" value="COATOMER SUBUNIT DELTA"/>
    <property type="match status" value="1"/>
</dbReference>
<evidence type="ECO:0000313" key="8">
    <source>
        <dbReference type="EMBL" id="KII68308.1"/>
    </source>
</evidence>
<dbReference type="CDD" id="cd14830">
    <property type="entry name" value="Delta_COP_N"/>
    <property type="match status" value="1"/>
</dbReference>
<evidence type="ECO:0000256" key="4">
    <source>
        <dbReference type="ARBA" id="ARBA00022490"/>
    </source>
</evidence>
<name>A0A0C2JGF7_THEKT</name>
<dbReference type="EMBL" id="JWZT01002870">
    <property type="protein sequence ID" value="KII68308.1"/>
    <property type="molecule type" value="Genomic_DNA"/>
</dbReference>
<dbReference type="GO" id="GO:0015031">
    <property type="term" value="P:protein transport"/>
    <property type="evidence" value="ECO:0007669"/>
    <property type="project" value="UniProtKB-KW"/>
</dbReference>
<keyword evidence="6" id="KW-0333">Golgi apparatus</keyword>
<keyword evidence="6" id="KW-0968">Cytoplasmic vesicle</keyword>
<dbReference type="GO" id="GO:0000139">
    <property type="term" value="C:Golgi membrane"/>
    <property type="evidence" value="ECO:0007669"/>
    <property type="project" value="UniProtKB-SubCell"/>
</dbReference>
<keyword evidence="5 6" id="KW-0653">Protein transport</keyword>
<dbReference type="GO" id="GO:0006890">
    <property type="term" value="P:retrograde vesicle-mediated transport, Golgi to endoplasmic reticulum"/>
    <property type="evidence" value="ECO:0007669"/>
    <property type="project" value="UniProtKB-UniRule"/>
</dbReference>
<sequence>MEEVSLPCNSVLLARQFVETTKQHIEGLLNSFHKLIDPDTQHTVIENDYVRFVYQPMAKLFMVLITTKTSNIFEDIETLRLFSKVLGDICSTLDASCVEKNVFELLFAFDELVSLGYRENLNINQLKDILTMNSAEEIKYLKIREVSSLFTQEQEKEAKKYLKQREKEIRMARKQNIKSTIVSSGNYPESSMPSIVTHHPEKLTQFHDYNTRSDGKAVVSLNLKKKKAMVPKNISIYCFDRKYRIRFTRK</sequence>
<keyword evidence="3 6" id="KW-0813">Transport</keyword>
<dbReference type="Gene3D" id="3.30.450.60">
    <property type="match status" value="1"/>
</dbReference>
<dbReference type="SUPFAM" id="SSF64356">
    <property type="entry name" value="SNARE-like"/>
    <property type="match status" value="1"/>
</dbReference>
<evidence type="ECO:0000256" key="7">
    <source>
        <dbReference type="RuleBase" id="RU366052"/>
    </source>
</evidence>
<comment type="subcellular location">
    <subcellularLocation>
        <location evidence="6 7">Cytoplasm</location>
    </subcellularLocation>
    <subcellularLocation>
        <location evidence="6 7">Cytoplasmic vesicle</location>
        <location evidence="6 7">COPI-coated vesicle membrane</location>
        <topology evidence="6 7">Peripheral membrane protein</topology>
        <orientation evidence="6 7">Cytoplasmic side</orientation>
    </subcellularLocation>
    <subcellularLocation>
        <location evidence="6 7">Golgi apparatus membrane</location>
        <topology evidence="6 7">Peripheral membrane protein</topology>
        <orientation evidence="6 7">Cytoplasmic side</orientation>
    </subcellularLocation>
</comment>
<comment type="subunit">
    <text evidence="2 6">Oligomeric complex that consists of at least the alpha, beta, beta', gamma, delta, epsilon and zeta subunits.</text>
</comment>
<evidence type="ECO:0000256" key="6">
    <source>
        <dbReference type="RuleBase" id="RU364018"/>
    </source>
</evidence>
<dbReference type="Proteomes" id="UP000031668">
    <property type="component" value="Unassembled WGS sequence"/>
</dbReference>
<dbReference type="OrthoDB" id="10266042at2759"/>
<proteinExistence type="inferred from homology"/>
<evidence type="ECO:0000256" key="2">
    <source>
        <dbReference type="ARBA" id="ARBA00011775"/>
    </source>
</evidence>
<dbReference type="GO" id="GO:0006888">
    <property type="term" value="P:endoplasmic reticulum to Golgi vesicle-mediated transport"/>
    <property type="evidence" value="ECO:0007669"/>
    <property type="project" value="TreeGrafter"/>
</dbReference>
<keyword evidence="6" id="KW-0472">Membrane</keyword>
<keyword evidence="9" id="KW-1185">Reference proteome</keyword>
<keyword evidence="4 6" id="KW-0963">Cytoplasm</keyword>
<dbReference type="GO" id="GO:0030126">
    <property type="term" value="C:COPI vesicle coat"/>
    <property type="evidence" value="ECO:0007669"/>
    <property type="project" value="UniProtKB-UniRule"/>
</dbReference>
<comment type="function">
    <text evidence="6">The coatomer is a cytosolic protein complex that binds to dilysine motifs and reversibly associates with Golgi non-clathrin-coated vesicles, which further mediate biosynthetic protein transport from the ER, via the Golgi up to the trans Golgi network. Coatomer complex is required for budding from Golgi membranes, and is essential for the retrograde Golgi-to-ER transport of dilysine-tagged proteins.</text>
</comment>
<evidence type="ECO:0000256" key="3">
    <source>
        <dbReference type="ARBA" id="ARBA00022448"/>
    </source>
</evidence>
<comment type="similarity">
    <text evidence="1 6">Belongs to the adaptor complexes medium subunit family. Delta-COP subfamily.</text>
</comment>
<dbReference type="PANTHER" id="PTHR10121:SF0">
    <property type="entry name" value="COATOMER SUBUNIT DELTA"/>
    <property type="match status" value="1"/>
</dbReference>
<accession>A0A0C2JGF7</accession>
<keyword evidence="6" id="KW-0931">ER-Golgi transport</keyword>
<evidence type="ECO:0000256" key="5">
    <source>
        <dbReference type="ARBA" id="ARBA00022927"/>
    </source>
</evidence>
<comment type="caution">
    <text evidence="8">The sequence shown here is derived from an EMBL/GenBank/DDBJ whole genome shotgun (WGS) entry which is preliminary data.</text>
</comment>
<dbReference type="InterPro" id="IPR011012">
    <property type="entry name" value="Longin-like_dom_sf"/>
</dbReference>
<protein>
    <recommendedName>
        <fullName evidence="6">Coatomer subunit delta</fullName>
    </recommendedName>
</protein>
<dbReference type="FunFam" id="3.30.450.60:FF:000003">
    <property type="entry name" value="Coatomer subunit delta"/>
    <property type="match status" value="1"/>
</dbReference>
<dbReference type="OMA" id="FIDHENL"/>